<dbReference type="PROSITE" id="PS00617">
    <property type="entry name" value="RECF_1"/>
    <property type="match status" value="1"/>
</dbReference>
<proteinExistence type="inferred from homology"/>
<evidence type="ECO:0000313" key="12">
    <source>
        <dbReference type="EMBL" id="GEM47510.1"/>
    </source>
</evidence>
<dbReference type="AlphaFoldDB" id="A0A511N3R0"/>
<dbReference type="GO" id="GO:0006260">
    <property type="term" value="P:DNA replication"/>
    <property type="evidence" value="ECO:0007669"/>
    <property type="project" value="UniProtKB-UniRule"/>
</dbReference>
<keyword evidence="13" id="KW-1185">Reference proteome</keyword>
<dbReference type="NCBIfam" id="NF010680">
    <property type="entry name" value="PRK14079.1"/>
    <property type="match status" value="1"/>
</dbReference>
<dbReference type="GO" id="GO:0005524">
    <property type="term" value="F:ATP binding"/>
    <property type="evidence" value="ECO:0007669"/>
    <property type="project" value="UniProtKB-UniRule"/>
</dbReference>
<comment type="caution">
    <text evidence="12">The sequence shown here is derived from an EMBL/GenBank/DDBJ whole genome shotgun (WGS) entry which is preliminary data.</text>
</comment>
<dbReference type="InterPro" id="IPR018078">
    <property type="entry name" value="DNA-binding_RecF_CS"/>
</dbReference>
<evidence type="ECO:0000256" key="10">
    <source>
        <dbReference type="RuleBase" id="RU000578"/>
    </source>
</evidence>
<dbReference type="GO" id="GO:0005737">
    <property type="term" value="C:cytoplasm"/>
    <property type="evidence" value="ECO:0007669"/>
    <property type="project" value="UniProtKB-SubCell"/>
</dbReference>
<comment type="similarity">
    <text evidence="2 9 10">Belongs to the RecF family.</text>
</comment>
<dbReference type="PANTHER" id="PTHR32182">
    <property type="entry name" value="DNA REPLICATION AND REPAIR PROTEIN RECF"/>
    <property type="match status" value="1"/>
</dbReference>
<evidence type="ECO:0000256" key="7">
    <source>
        <dbReference type="ARBA" id="ARBA00022840"/>
    </source>
</evidence>
<dbReference type="InterPro" id="IPR042174">
    <property type="entry name" value="RecF_2"/>
</dbReference>
<keyword evidence="4 9" id="KW-0963">Cytoplasm</keyword>
<dbReference type="GO" id="GO:0000731">
    <property type="term" value="P:DNA synthesis involved in DNA repair"/>
    <property type="evidence" value="ECO:0007669"/>
    <property type="project" value="TreeGrafter"/>
</dbReference>
<dbReference type="EMBL" id="BJXB01000013">
    <property type="protein sequence ID" value="GEM47510.1"/>
    <property type="molecule type" value="Genomic_DNA"/>
</dbReference>
<evidence type="ECO:0000256" key="5">
    <source>
        <dbReference type="ARBA" id="ARBA00022705"/>
    </source>
</evidence>
<organism evidence="12 13">
    <name type="scientific">Deinococcus cellulosilyticus (strain DSM 18568 / NBRC 106333 / KACC 11606 / 5516J-15)</name>
    <dbReference type="NCBI Taxonomy" id="1223518"/>
    <lineage>
        <taxon>Bacteria</taxon>
        <taxon>Thermotogati</taxon>
        <taxon>Deinococcota</taxon>
        <taxon>Deinococci</taxon>
        <taxon>Deinococcales</taxon>
        <taxon>Deinococcaceae</taxon>
        <taxon>Deinococcus</taxon>
    </lineage>
</organism>
<keyword evidence="9 10" id="KW-0227">DNA damage</keyword>
<dbReference type="PROSITE" id="PS00618">
    <property type="entry name" value="RECF_2"/>
    <property type="match status" value="1"/>
</dbReference>
<accession>A0A511N3R0</accession>
<comment type="function">
    <text evidence="9 10">The RecF protein is involved in DNA metabolism; it is required for DNA replication and normal SOS inducibility. RecF binds preferentially to single-stranded, linear DNA. It also seems to bind ATP.</text>
</comment>
<dbReference type="PANTHER" id="PTHR32182:SF0">
    <property type="entry name" value="DNA REPLICATION AND REPAIR PROTEIN RECF"/>
    <property type="match status" value="1"/>
</dbReference>
<evidence type="ECO:0000256" key="4">
    <source>
        <dbReference type="ARBA" id="ARBA00022490"/>
    </source>
</evidence>
<dbReference type="InterPro" id="IPR001238">
    <property type="entry name" value="DNA-binding_RecF"/>
</dbReference>
<dbReference type="Gene3D" id="3.40.50.300">
    <property type="entry name" value="P-loop containing nucleotide triphosphate hydrolases"/>
    <property type="match status" value="1"/>
</dbReference>
<dbReference type="HAMAP" id="MF_00365">
    <property type="entry name" value="RecF"/>
    <property type="match status" value="1"/>
</dbReference>
<dbReference type="InterPro" id="IPR003395">
    <property type="entry name" value="RecF/RecN/SMC_N"/>
</dbReference>
<evidence type="ECO:0000256" key="8">
    <source>
        <dbReference type="ARBA" id="ARBA00023125"/>
    </source>
</evidence>
<feature type="binding site" evidence="9">
    <location>
        <begin position="30"/>
        <end position="37"/>
    </location>
    <ligand>
        <name>ATP</name>
        <dbReference type="ChEBI" id="CHEBI:30616"/>
    </ligand>
</feature>
<evidence type="ECO:0000313" key="13">
    <source>
        <dbReference type="Proteomes" id="UP000321306"/>
    </source>
</evidence>
<keyword evidence="6 9" id="KW-0547">Nucleotide-binding</keyword>
<protein>
    <recommendedName>
        <fullName evidence="3 9">DNA replication and repair protein RecF</fullName>
    </recommendedName>
</protein>
<evidence type="ECO:0000256" key="1">
    <source>
        <dbReference type="ARBA" id="ARBA00004496"/>
    </source>
</evidence>
<dbReference type="NCBIfam" id="TIGR00611">
    <property type="entry name" value="recf"/>
    <property type="match status" value="1"/>
</dbReference>
<dbReference type="Gene3D" id="1.20.1050.90">
    <property type="entry name" value="RecF/RecN/SMC, N-terminal domain"/>
    <property type="match status" value="1"/>
</dbReference>
<comment type="subcellular location">
    <subcellularLocation>
        <location evidence="1 9 10">Cytoplasm</location>
    </subcellularLocation>
</comment>
<evidence type="ECO:0000256" key="6">
    <source>
        <dbReference type="ARBA" id="ARBA00022741"/>
    </source>
</evidence>
<keyword evidence="9 10" id="KW-0234">DNA repair</keyword>
<dbReference type="GO" id="GO:0003697">
    <property type="term" value="F:single-stranded DNA binding"/>
    <property type="evidence" value="ECO:0007669"/>
    <property type="project" value="UniProtKB-UniRule"/>
</dbReference>
<sequence length="346" mass="38925">MILRLLTTLNYRNLCDQDMAFEQGIHSISGLNGQGKTNVLEALYLVLTGVVDAGRLQQLVRFEETEAYVRATLERDEGQSIAEVGIGRGKRLMKLDGVRVKSAELLRGGAVFIAPEDSDIVFGSPSVRRKFLDDLLSKISARYAQALDLYQKNLAQRNAALKNDEQWALEVFDAKLAELGTLVMDLRQRAIQKIQKYASEAHTRIGGRGELGVTLQETTSIEGYARDFLLKRSEEFARQSTVIGPHRDDLVLTLRGQPASDFASRGEARTIALALRYAEYELLFERYQENPILLIDDFSAELDPERRTALIELARRSPQALITGTEPLPHAEHHYRMQGGRLERVQ</sequence>
<evidence type="ECO:0000256" key="3">
    <source>
        <dbReference type="ARBA" id="ARBA00020170"/>
    </source>
</evidence>
<evidence type="ECO:0000256" key="2">
    <source>
        <dbReference type="ARBA" id="ARBA00008016"/>
    </source>
</evidence>
<dbReference type="Proteomes" id="UP000321306">
    <property type="component" value="Unassembled WGS sequence"/>
</dbReference>
<dbReference type="SUPFAM" id="SSF52540">
    <property type="entry name" value="P-loop containing nucleoside triphosphate hydrolases"/>
    <property type="match status" value="1"/>
</dbReference>
<keyword evidence="5 9" id="KW-0235">DNA replication</keyword>
<evidence type="ECO:0000256" key="9">
    <source>
        <dbReference type="HAMAP-Rule" id="MF_00365"/>
    </source>
</evidence>
<dbReference type="InterPro" id="IPR027417">
    <property type="entry name" value="P-loop_NTPase"/>
</dbReference>
<gene>
    <name evidence="9 12" type="primary">recF</name>
    <name evidence="12" type="ORF">DC3_31450</name>
</gene>
<feature type="domain" description="RecF/RecN/SMC N-terminal" evidence="11">
    <location>
        <begin position="5"/>
        <end position="322"/>
    </location>
</feature>
<keyword evidence="9 10" id="KW-0742">SOS response</keyword>
<reference evidence="12 13" key="1">
    <citation type="submission" date="2019-07" db="EMBL/GenBank/DDBJ databases">
        <title>Whole genome shotgun sequence of Deinococcus cellulosilyticus NBRC 106333.</title>
        <authorList>
            <person name="Hosoyama A."/>
            <person name="Uohara A."/>
            <person name="Ohji S."/>
            <person name="Ichikawa N."/>
        </authorList>
    </citation>
    <scope>NUCLEOTIDE SEQUENCE [LARGE SCALE GENOMIC DNA]</scope>
    <source>
        <strain evidence="12 13">NBRC 106333</strain>
    </source>
</reference>
<keyword evidence="7 9" id="KW-0067">ATP-binding</keyword>
<dbReference type="Pfam" id="PF02463">
    <property type="entry name" value="SMC_N"/>
    <property type="match status" value="1"/>
</dbReference>
<keyword evidence="8 9" id="KW-0238">DNA-binding</keyword>
<dbReference type="GO" id="GO:0009432">
    <property type="term" value="P:SOS response"/>
    <property type="evidence" value="ECO:0007669"/>
    <property type="project" value="UniProtKB-UniRule"/>
</dbReference>
<name>A0A511N3R0_DEIC1</name>
<dbReference type="GO" id="GO:0006302">
    <property type="term" value="P:double-strand break repair"/>
    <property type="evidence" value="ECO:0007669"/>
    <property type="project" value="TreeGrafter"/>
</dbReference>
<evidence type="ECO:0000259" key="11">
    <source>
        <dbReference type="Pfam" id="PF02463"/>
    </source>
</evidence>